<evidence type="ECO:0000259" key="1">
    <source>
        <dbReference type="Pfam" id="PF12867"/>
    </source>
</evidence>
<name>A0ABT4EGZ1_PAEAL</name>
<comment type="caution">
    <text evidence="2">The sequence shown here is derived from an EMBL/GenBank/DDBJ whole genome shotgun (WGS) entry which is preliminary data.</text>
</comment>
<dbReference type="InterPro" id="IPR024775">
    <property type="entry name" value="DinB-like"/>
</dbReference>
<protein>
    <submittedName>
        <fullName evidence="2">DinB family protein</fullName>
    </submittedName>
</protein>
<keyword evidence="3" id="KW-1185">Reference proteome</keyword>
<dbReference type="Gene3D" id="1.20.120.450">
    <property type="entry name" value="dinb family like domain"/>
    <property type="match status" value="1"/>
</dbReference>
<dbReference type="Proteomes" id="UP001527090">
    <property type="component" value="Unassembled WGS sequence"/>
</dbReference>
<proteinExistence type="predicted"/>
<accession>A0ABT4EGZ1</accession>
<feature type="domain" description="DinB-like" evidence="1">
    <location>
        <begin position="28"/>
        <end position="160"/>
    </location>
</feature>
<organism evidence="2 3">
    <name type="scientific">Paenibacillus alvei</name>
    <name type="common">Bacillus alvei</name>
    <dbReference type="NCBI Taxonomy" id="44250"/>
    <lineage>
        <taxon>Bacteria</taxon>
        <taxon>Bacillati</taxon>
        <taxon>Bacillota</taxon>
        <taxon>Bacilli</taxon>
        <taxon>Bacillales</taxon>
        <taxon>Paenibacillaceae</taxon>
        <taxon>Paenibacillus</taxon>
    </lineage>
</organism>
<evidence type="ECO:0000313" key="2">
    <source>
        <dbReference type="EMBL" id="MCY9531621.1"/>
    </source>
</evidence>
<dbReference type="InterPro" id="IPR034660">
    <property type="entry name" value="DinB/YfiT-like"/>
</dbReference>
<dbReference type="RefSeq" id="WP_036666763.1">
    <property type="nucleotide sequence ID" value="NZ_JAMDLY010000016.1"/>
</dbReference>
<dbReference type="SUPFAM" id="SSF109854">
    <property type="entry name" value="DinB/YfiT-like putative metalloenzymes"/>
    <property type="match status" value="1"/>
</dbReference>
<dbReference type="Pfam" id="PF12867">
    <property type="entry name" value="DinB_2"/>
    <property type="match status" value="1"/>
</dbReference>
<gene>
    <name evidence="2" type="ORF">M5X04_20155</name>
</gene>
<sequence length="179" mass="21042">MHRTYDLQPRLDLSHTTGLLYAMIEYNRGKIVRKVEGLTQASIDYTGEHNEHNSISQIIRHLCVVDLHWVYRLQGLSFPEDPILKLGPMYDEKGRLPHIKGISLSVLLSEYALVHEMLFEICKCINDDELHQTVPFENGHEATIRWGIWHIADHSRHHFANIVFMKKLYEREVLHRDHT</sequence>
<dbReference type="EMBL" id="JAMDLY010000016">
    <property type="protein sequence ID" value="MCY9531621.1"/>
    <property type="molecule type" value="Genomic_DNA"/>
</dbReference>
<evidence type="ECO:0000313" key="3">
    <source>
        <dbReference type="Proteomes" id="UP001527090"/>
    </source>
</evidence>
<reference evidence="2 3" key="1">
    <citation type="submission" date="2022-05" db="EMBL/GenBank/DDBJ databases">
        <title>Genome Sequencing of Bee-Associated Microbes.</title>
        <authorList>
            <person name="Dunlap C."/>
        </authorList>
    </citation>
    <scope>NUCLEOTIDE SEQUENCE [LARGE SCALE GENOMIC DNA]</scope>
    <source>
        <strain evidence="2 3">NRRL NRS-750</strain>
    </source>
</reference>